<evidence type="ECO:0000313" key="3">
    <source>
        <dbReference type="Proteomes" id="UP000325440"/>
    </source>
</evidence>
<keyword evidence="3" id="KW-1185">Reference proteome</keyword>
<evidence type="ECO:0000256" key="1">
    <source>
        <dbReference type="SAM" id="Phobius"/>
    </source>
</evidence>
<name>A0A5E4MBJ9_9HEMI</name>
<keyword evidence="1" id="KW-0812">Transmembrane</keyword>
<organism evidence="2 3">
    <name type="scientific">Cinara cedri</name>
    <dbReference type="NCBI Taxonomy" id="506608"/>
    <lineage>
        <taxon>Eukaryota</taxon>
        <taxon>Metazoa</taxon>
        <taxon>Ecdysozoa</taxon>
        <taxon>Arthropoda</taxon>
        <taxon>Hexapoda</taxon>
        <taxon>Insecta</taxon>
        <taxon>Pterygota</taxon>
        <taxon>Neoptera</taxon>
        <taxon>Paraneoptera</taxon>
        <taxon>Hemiptera</taxon>
        <taxon>Sternorrhyncha</taxon>
        <taxon>Aphidomorpha</taxon>
        <taxon>Aphidoidea</taxon>
        <taxon>Aphididae</taxon>
        <taxon>Lachninae</taxon>
        <taxon>Cinara</taxon>
    </lineage>
</organism>
<dbReference type="Proteomes" id="UP000325440">
    <property type="component" value="Unassembled WGS sequence"/>
</dbReference>
<evidence type="ECO:0000313" key="2">
    <source>
        <dbReference type="EMBL" id="VVC29490.1"/>
    </source>
</evidence>
<keyword evidence="1" id="KW-1133">Transmembrane helix</keyword>
<sequence length="68" mass="7592">MTLVSEKYMEIVDQPKSSPGFFLNFIGGTFLIRLYLAFKEFDCVLGDSGDLLPKPIVQGSNDLDMNTN</sequence>
<dbReference type="AlphaFoldDB" id="A0A5E4MBJ9"/>
<gene>
    <name evidence="2" type="ORF">CINCED_3A025529</name>
</gene>
<dbReference type="EMBL" id="CABPRJ010000493">
    <property type="protein sequence ID" value="VVC29490.1"/>
    <property type="molecule type" value="Genomic_DNA"/>
</dbReference>
<reference evidence="2 3" key="1">
    <citation type="submission" date="2019-08" db="EMBL/GenBank/DDBJ databases">
        <authorList>
            <person name="Alioto T."/>
            <person name="Alioto T."/>
            <person name="Gomez Garrido J."/>
        </authorList>
    </citation>
    <scope>NUCLEOTIDE SEQUENCE [LARGE SCALE GENOMIC DNA]</scope>
</reference>
<protein>
    <submittedName>
        <fullName evidence="2">Uncharacterized protein</fullName>
    </submittedName>
</protein>
<keyword evidence="1" id="KW-0472">Membrane</keyword>
<accession>A0A5E4MBJ9</accession>
<proteinExistence type="predicted"/>
<feature type="transmembrane region" description="Helical" evidence="1">
    <location>
        <begin position="20"/>
        <end position="38"/>
    </location>
</feature>